<protein>
    <submittedName>
        <fullName evidence="3">DUF1320 domain-containing protein</fullName>
    </submittedName>
</protein>
<gene>
    <name evidence="2" type="ORF">V3851_21190</name>
    <name evidence="3" type="ORF">V3851_23740</name>
</gene>
<keyword evidence="4" id="KW-1185">Reference proteome</keyword>
<feature type="region of interest" description="Disordered" evidence="1">
    <location>
        <begin position="129"/>
        <end position="151"/>
    </location>
</feature>
<dbReference type="EMBL" id="JAZHPZ010000019">
    <property type="protein sequence ID" value="MEF2968812.1"/>
    <property type="molecule type" value="Genomic_DNA"/>
</dbReference>
<dbReference type="Pfam" id="PF07030">
    <property type="entry name" value="Phage_Mu_Gp36"/>
    <property type="match status" value="1"/>
</dbReference>
<comment type="caution">
    <text evidence="3">The sequence shown here is derived from an EMBL/GenBank/DDBJ whole genome shotgun (WGS) entry which is preliminary data.</text>
</comment>
<evidence type="ECO:0000313" key="3">
    <source>
        <dbReference type="EMBL" id="MEF2968812.1"/>
    </source>
</evidence>
<dbReference type="InterPro" id="IPR009752">
    <property type="entry name" value="Phage_Mu_GpJ"/>
</dbReference>
<dbReference type="RefSeq" id="WP_331848536.1">
    <property type="nucleotide sequence ID" value="NZ_JAZHPZ010000014.1"/>
</dbReference>
<proteinExistence type="predicted"/>
<sequence>MYCSTQEVRDSVKDDAIGSLIGGDYIDDPEERELKITPLIKSAIEDACGEIDGYLAKRYSVPLQVVPKAINKFAKDIAIYNLFSRIGIDESEREKNYLNRYNAAIRFLENVAKGMIDIGTGGVSDTTRKADTGFSVHSSPRRFSRDSMRGM</sequence>
<evidence type="ECO:0000256" key="1">
    <source>
        <dbReference type="SAM" id="MobiDB-lite"/>
    </source>
</evidence>
<organism evidence="3 4">
    <name type="scientific">Paenibacillus haidiansis</name>
    <dbReference type="NCBI Taxonomy" id="1574488"/>
    <lineage>
        <taxon>Bacteria</taxon>
        <taxon>Bacillati</taxon>
        <taxon>Bacillota</taxon>
        <taxon>Bacilli</taxon>
        <taxon>Bacillales</taxon>
        <taxon>Paenibacillaceae</taxon>
        <taxon>Paenibacillus</taxon>
    </lineage>
</organism>
<evidence type="ECO:0000313" key="2">
    <source>
        <dbReference type="EMBL" id="MEF2968353.1"/>
    </source>
</evidence>
<reference evidence="3 4" key="1">
    <citation type="submission" date="2024-02" db="EMBL/GenBank/DDBJ databases">
        <title>A nitrogen-fixing paenibacillus bacterium.</title>
        <authorList>
            <person name="Zhang W.L."/>
            <person name="Chen S.F."/>
        </authorList>
    </citation>
    <scope>NUCLEOTIDE SEQUENCE [LARGE SCALE GENOMIC DNA]</scope>
    <source>
        <strain evidence="3 4">M1</strain>
    </source>
</reference>
<name>A0ABU7VYH2_9BACL</name>
<accession>A0ABU7VYH2</accession>
<dbReference type="Proteomes" id="UP001306950">
    <property type="component" value="Unassembled WGS sequence"/>
</dbReference>
<evidence type="ECO:0000313" key="4">
    <source>
        <dbReference type="Proteomes" id="UP001306950"/>
    </source>
</evidence>
<dbReference type="EMBL" id="JAZHPZ010000014">
    <property type="protein sequence ID" value="MEF2968353.1"/>
    <property type="molecule type" value="Genomic_DNA"/>
</dbReference>